<accession>A0A830BGF8</accession>
<keyword evidence="2" id="KW-1185">Reference proteome</keyword>
<proteinExistence type="predicted"/>
<evidence type="ECO:0000313" key="1">
    <source>
        <dbReference type="EMBL" id="GFP83303.1"/>
    </source>
</evidence>
<evidence type="ECO:0000313" key="2">
    <source>
        <dbReference type="Proteomes" id="UP000653305"/>
    </source>
</evidence>
<name>A0A830BGF8_9LAMI</name>
<gene>
    <name evidence="1" type="ORF">PHJA_000473700</name>
</gene>
<dbReference type="AlphaFoldDB" id="A0A830BGF8"/>
<dbReference type="EMBL" id="BMAC01000061">
    <property type="protein sequence ID" value="GFP83303.1"/>
    <property type="molecule type" value="Genomic_DNA"/>
</dbReference>
<dbReference type="Proteomes" id="UP000653305">
    <property type="component" value="Unassembled WGS sequence"/>
</dbReference>
<protein>
    <submittedName>
        <fullName evidence="1">Uncharacterized protein</fullName>
    </submittedName>
</protein>
<reference evidence="1" key="1">
    <citation type="submission" date="2020-07" db="EMBL/GenBank/DDBJ databases">
        <title>Ethylene signaling mediates host invasion by parasitic plants.</title>
        <authorList>
            <person name="Yoshida S."/>
        </authorList>
    </citation>
    <scope>NUCLEOTIDE SEQUENCE</scope>
    <source>
        <strain evidence="1">Okayama</strain>
    </source>
</reference>
<sequence length="70" mass="8068">MALTASGCRPTCRRRRRSLISWSATACGMPYSCEKIAMIVHIRCLMKCLGQDTWFGHSNFLHPFSRFTNR</sequence>
<comment type="caution">
    <text evidence="1">The sequence shown here is derived from an EMBL/GenBank/DDBJ whole genome shotgun (WGS) entry which is preliminary data.</text>
</comment>
<organism evidence="1 2">
    <name type="scientific">Phtheirospermum japonicum</name>
    <dbReference type="NCBI Taxonomy" id="374723"/>
    <lineage>
        <taxon>Eukaryota</taxon>
        <taxon>Viridiplantae</taxon>
        <taxon>Streptophyta</taxon>
        <taxon>Embryophyta</taxon>
        <taxon>Tracheophyta</taxon>
        <taxon>Spermatophyta</taxon>
        <taxon>Magnoliopsida</taxon>
        <taxon>eudicotyledons</taxon>
        <taxon>Gunneridae</taxon>
        <taxon>Pentapetalae</taxon>
        <taxon>asterids</taxon>
        <taxon>lamiids</taxon>
        <taxon>Lamiales</taxon>
        <taxon>Orobanchaceae</taxon>
        <taxon>Orobanchaceae incertae sedis</taxon>
        <taxon>Phtheirospermum</taxon>
    </lineage>
</organism>